<feature type="compositionally biased region" description="Basic and acidic residues" evidence="1">
    <location>
        <begin position="339"/>
        <end position="356"/>
    </location>
</feature>
<dbReference type="RefSeq" id="WP_137259029.1">
    <property type="nucleotide sequence ID" value="NZ_JBHSPQ010000007.1"/>
</dbReference>
<dbReference type="Proteomes" id="UP000305836">
    <property type="component" value="Unassembled WGS sequence"/>
</dbReference>
<organism evidence="2 3">
    <name type="scientific">Kribbella jiaozuonensis</name>
    <dbReference type="NCBI Taxonomy" id="2575441"/>
    <lineage>
        <taxon>Bacteria</taxon>
        <taxon>Bacillati</taxon>
        <taxon>Actinomycetota</taxon>
        <taxon>Actinomycetes</taxon>
        <taxon>Propionibacteriales</taxon>
        <taxon>Kribbellaceae</taxon>
        <taxon>Kribbella</taxon>
    </lineage>
</organism>
<dbReference type="OrthoDB" id="3818945at2"/>
<sequence length="378" mass="40956">MTDVVEISPQSWEYRLVAAVVYAVEQRAGGRGGPRTRWNGRVLEETDPENLGSAHADGSISVSVANVLDQLRKARDLDRPLTDDEAWLLRDAMDTLTHEAAHLMAPGGDMTAPEAYPYDDAAAASDEGRVEQWTKRNLDNIISDVFTDAGLDKVEAAVLAQPGLDAYAAFTPAARLLDRALAERSGLTSAQVTQKLLCADDAQRWNVAVDLVIDEHLAEPGLMPESHRAEVRKQLVAPLRESLSVLAAVEGDESLGSDQKAEEGTKAAQNAIAGLDSALNRIERKYRIDNAQRARQQAQRPASRVNQAVRRAQGNLPPDLKRLRALTAPQAPASGATRRPVEATDHAPVEQGEGSRPRGQQATRPTGGPRQPHSPQRD</sequence>
<dbReference type="EMBL" id="SZPZ01000006">
    <property type="protein sequence ID" value="TKK74587.1"/>
    <property type="molecule type" value="Genomic_DNA"/>
</dbReference>
<comment type="caution">
    <text evidence="2">The sequence shown here is derived from an EMBL/GenBank/DDBJ whole genome shotgun (WGS) entry which is preliminary data.</text>
</comment>
<name>A0A4U3LK88_9ACTN</name>
<evidence type="ECO:0000256" key="1">
    <source>
        <dbReference type="SAM" id="MobiDB-lite"/>
    </source>
</evidence>
<proteinExistence type="predicted"/>
<accession>A0A4U3LK88</accession>
<dbReference type="AlphaFoldDB" id="A0A4U3LK88"/>
<keyword evidence="3" id="KW-1185">Reference proteome</keyword>
<evidence type="ECO:0000313" key="3">
    <source>
        <dbReference type="Proteomes" id="UP000305836"/>
    </source>
</evidence>
<gene>
    <name evidence="2" type="ORF">FDA38_38185</name>
</gene>
<feature type="region of interest" description="Disordered" evidence="1">
    <location>
        <begin position="291"/>
        <end position="378"/>
    </location>
</feature>
<reference evidence="2 3" key="1">
    <citation type="submission" date="2019-04" db="EMBL/GenBank/DDBJ databases">
        <title>Kribbella sp. NEAU-THZ 27 nov., a novel actinomycete isolated from soil.</title>
        <authorList>
            <person name="Duan L."/>
        </authorList>
    </citation>
    <scope>NUCLEOTIDE SEQUENCE [LARGE SCALE GENOMIC DNA]</scope>
    <source>
        <strain evidence="3">NEAU-THZ27</strain>
    </source>
</reference>
<feature type="compositionally biased region" description="Low complexity" evidence="1">
    <location>
        <begin position="293"/>
        <end position="304"/>
    </location>
</feature>
<protein>
    <submittedName>
        <fullName evidence="2">Uncharacterized protein</fullName>
    </submittedName>
</protein>
<evidence type="ECO:0000313" key="2">
    <source>
        <dbReference type="EMBL" id="TKK74587.1"/>
    </source>
</evidence>